<keyword evidence="2" id="KW-1133">Transmembrane helix</keyword>
<keyword evidence="5" id="KW-1185">Reference proteome</keyword>
<dbReference type="EMBL" id="JAYMRP010000004">
    <property type="protein sequence ID" value="MFB8772382.1"/>
    <property type="molecule type" value="Genomic_DNA"/>
</dbReference>
<name>A0ABV5E6C5_9ACTN</name>
<dbReference type="Pfam" id="PF26526">
    <property type="entry name" value="DUF8175"/>
    <property type="match status" value="1"/>
</dbReference>
<evidence type="ECO:0000256" key="2">
    <source>
        <dbReference type="SAM" id="Phobius"/>
    </source>
</evidence>
<protein>
    <recommendedName>
        <fullName evidence="3">DUF8175 domain-containing protein</fullName>
    </recommendedName>
</protein>
<accession>A0ABV5E6C5</accession>
<dbReference type="InterPro" id="IPR058488">
    <property type="entry name" value="DUF8175"/>
</dbReference>
<dbReference type="Proteomes" id="UP001585080">
    <property type="component" value="Unassembled WGS sequence"/>
</dbReference>
<dbReference type="RefSeq" id="WP_376731343.1">
    <property type="nucleotide sequence ID" value="NZ_JAYMRP010000004.1"/>
</dbReference>
<feature type="domain" description="DUF8175" evidence="3">
    <location>
        <begin position="65"/>
        <end position="252"/>
    </location>
</feature>
<evidence type="ECO:0000256" key="1">
    <source>
        <dbReference type="SAM" id="MobiDB-lite"/>
    </source>
</evidence>
<keyword evidence="2" id="KW-0472">Membrane</keyword>
<evidence type="ECO:0000313" key="5">
    <source>
        <dbReference type="Proteomes" id="UP001585080"/>
    </source>
</evidence>
<sequence length="256" mass="27043">MFGTQRERDPVGGPFYKERGWISAALFLGFFLVMSLVAFVSDPKGVDLAETSREILTGLDGPLSPGDPQGVRGGPGGRPEDCATDDGDGTPPSAAPEDVEWRKLVAIMVPVSPSAGPLHTDATMWWCFAHTPTGAALAAHIIPVQLSGVSWRLVAQQQVVPGAPRDTFVAGKAESGTAVSEDSAVGRFVGFSVASYSGDLATVRLLVTDPMGGYLSTSVSVRWRDGDWKVALRDDGSLYSSVERQATTEGFTLWGA</sequence>
<feature type="region of interest" description="Disordered" evidence="1">
    <location>
        <begin position="57"/>
        <end position="96"/>
    </location>
</feature>
<organism evidence="4 5">
    <name type="scientific">Streptomyces broussonetiae</name>
    <dbReference type="NCBI Taxonomy" id="2686304"/>
    <lineage>
        <taxon>Bacteria</taxon>
        <taxon>Bacillati</taxon>
        <taxon>Actinomycetota</taxon>
        <taxon>Actinomycetes</taxon>
        <taxon>Kitasatosporales</taxon>
        <taxon>Streptomycetaceae</taxon>
        <taxon>Streptomyces</taxon>
    </lineage>
</organism>
<evidence type="ECO:0000259" key="3">
    <source>
        <dbReference type="Pfam" id="PF26526"/>
    </source>
</evidence>
<keyword evidence="2" id="KW-0812">Transmembrane</keyword>
<comment type="caution">
    <text evidence="4">The sequence shown here is derived from an EMBL/GenBank/DDBJ whole genome shotgun (WGS) entry which is preliminary data.</text>
</comment>
<feature type="transmembrane region" description="Helical" evidence="2">
    <location>
        <begin position="20"/>
        <end position="40"/>
    </location>
</feature>
<gene>
    <name evidence="4" type="ORF">VSS16_06490</name>
</gene>
<evidence type="ECO:0000313" key="4">
    <source>
        <dbReference type="EMBL" id="MFB8772382.1"/>
    </source>
</evidence>
<reference evidence="4 5" key="1">
    <citation type="submission" date="2024-01" db="EMBL/GenBank/DDBJ databases">
        <title>Genome mining of biosynthetic gene clusters to explore secondary metabolites of Streptomyces sp.</title>
        <authorList>
            <person name="Baig A."/>
            <person name="Ajitkumar Shintre N."/>
            <person name="Kumar H."/>
            <person name="Anbarasu A."/>
            <person name="Ramaiah S."/>
        </authorList>
    </citation>
    <scope>NUCLEOTIDE SEQUENCE [LARGE SCALE GENOMIC DNA]</scope>
    <source>
        <strain evidence="4 5">A57</strain>
    </source>
</reference>
<proteinExistence type="predicted"/>